<organism evidence="2 3">
    <name type="scientific">Sphingomonas pokkalii</name>
    <dbReference type="NCBI Taxonomy" id="2175090"/>
    <lineage>
        <taxon>Bacteria</taxon>
        <taxon>Pseudomonadati</taxon>
        <taxon>Pseudomonadota</taxon>
        <taxon>Alphaproteobacteria</taxon>
        <taxon>Sphingomonadales</taxon>
        <taxon>Sphingomonadaceae</taxon>
        <taxon>Sphingomonas</taxon>
    </lineage>
</organism>
<evidence type="ECO:0008006" key="4">
    <source>
        <dbReference type="Google" id="ProtNLM"/>
    </source>
</evidence>
<sequence>MTPRFDAIFADAGALWRAERSLLLPLAGMFFLLPMLGIILLIAASAPPLDLPADQAAAALSAFYQRFGQTHIVPLALANAAIDYGIFIMLNLYLQGTGQTLGRVMVHALRALFPFLVLELLVGLGLSIGVSLFVVPGLFVFARTWLAAPALAANPQAGLIGALRQGWTGSRGLVGFLLLAVTAIVFVVGIGAMVIGSVIVGLVGGLFGGGLVAETLSFLLIATIGAGIWTALTLLRLAAYRAVLARQGM</sequence>
<gene>
    <name evidence="2" type="ORF">DD559_09935</name>
</gene>
<dbReference type="Proteomes" id="UP000245890">
    <property type="component" value="Unassembled WGS sequence"/>
</dbReference>
<comment type="caution">
    <text evidence="2">The sequence shown here is derived from an EMBL/GenBank/DDBJ whole genome shotgun (WGS) entry which is preliminary data.</text>
</comment>
<keyword evidence="1" id="KW-0472">Membrane</keyword>
<evidence type="ECO:0000256" key="1">
    <source>
        <dbReference type="SAM" id="Phobius"/>
    </source>
</evidence>
<keyword evidence="3" id="KW-1185">Reference proteome</keyword>
<feature type="transmembrane region" description="Helical" evidence="1">
    <location>
        <begin position="21"/>
        <end position="44"/>
    </location>
</feature>
<keyword evidence="1" id="KW-1133">Transmembrane helix</keyword>
<reference evidence="2 3" key="1">
    <citation type="submission" date="2018-05" db="EMBL/GenBank/DDBJ databases">
        <title>Description of Sphingomonas pokkalii sp nov, isolated from the rhizosphere of saline tolerant pokkali rice and its draft genome analysis.</title>
        <authorList>
            <person name="Menon R."/>
            <person name="Kumari S."/>
            <person name="Rameshkumar N."/>
        </authorList>
    </citation>
    <scope>NUCLEOTIDE SEQUENCE [LARGE SCALE GENOMIC DNA]</scope>
    <source>
        <strain evidence="2 3">L3B27</strain>
    </source>
</reference>
<protein>
    <recommendedName>
        <fullName evidence="4">Glycerophosphoryl diester phosphodiesterase membrane domain-containing protein</fullName>
    </recommendedName>
</protein>
<feature type="transmembrane region" description="Helical" evidence="1">
    <location>
        <begin position="216"/>
        <end position="239"/>
    </location>
</feature>
<feature type="transmembrane region" description="Helical" evidence="1">
    <location>
        <begin position="72"/>
        <end position="94"/>
    </location>
</feature>
<feature type="transmembrane region" description="Helical" evidence="1">
    <location>
        <begin position="115"/>
        <end position="139"/>
    </location>
</feature>
<feature type="transmembrane region" description="Helical" evidence="1">
    <location>
        <begin position="175"/>
        <end position="204"/>
    </location>
</feature>
<accession>A0A2U0SE62</accession>
<dbReference type="EMBL" id="QENQ01000001">
    <property type="protein sequence ID" value="PVX29601.1"/>
    <property type="molecule type" value="Genomic_DNA"/>
</dbReference>
<dbReference type="AlphaFoldDB" id="A0A2U0SE62"/>
<proteinExistence type="predicted"/>
<feature type="transmembrane region" description="Helical" evidence="1">
    <location>
        <begin position="145"/>
        <end position="163"/>
    </location>
</feature>
<name>A0A2U0SE62_9SPHN</name>
<evidence type="ECO:0000313" key="2">
    <source>
        <dbReference type="EMBL" id="PVX29601.1"/>
    </source>
</evidence>
<keyword evidence="1" id="KW-0812">Transmembrane</keyword>
<evidence type="ECO:0000313" key="3">
    <source>
        <dbReference type="Proteomes" id="UP000245890"/>
    </source>
</evidence>
<dbReference type="OrthoDB" id="7554925at2"/>
<dbReference type="RefSeq" id="WP_116469036.1">
    <property type="nucleotide sequence ID" value="NZ_QENQ01000001.1"/>
</dbReference>